<keyword evidence="1" id="KW-0732">Signal</keyword>
<dbReference type="STRING" id="927665.HMPREF1535_00333"/>
<dbReference type="HOGENOM" id="CLU_1617494_0_0_10"/>
<name>A0A0F5JQM2_9BACT</name>
<dbReference type="InterPro" id="IPR021533">
    <property type="entry name" value="PepSY-like"/>
</dbReference>
<feature type="domain" description="Putative beta-lactamase-inhibitor-like PepSY-like" evidence="2">
    <location>
        <begin position="72"/>
        <end position="148"/>
    </location>
</feature>
<dbReference type="Proteomes" id="UP000033047">
    <property type="component" value="Unassembled WGS sequence"/>
</dbReference>
<dbReference type="RefSeq" id="WP_046145100.1">
    <property type="nucleotide sequence ID" value="NZ_KQ033912.1"/>
</dbReference>
<feature type="domain" description="Putative beta-lactamase-inhibitor-like PepSY-like" evidence="2">
    <location>
        <begin position="23"/>
        <end position="67"/>
    </location>
</feature>
<dbReference type="SUPFAM" id="SSF160574">
    <property type="entry name" value="BT0923-like"/>
    <property type="match status" value="1"/>
</dbReference>
<evidence type="ECO:0000259" key="2">
    <source>
        <dbReference type="Pfam" id="PF11396"/>
    </source>
</evidence>
<reference evidence="3 4" key="1">
    <citation type="submission" date="2013-04" db="EMBL/GenBank/DDBJ databases">
        <title>The Genome Sequence of Parabacteroides goldsteinii DSM 19448.</title>
        <authorList>
            <consortium name="The Broad Institute Genomics Platform"/>
            <person name="Earl A."/>
            <person name="Ward D."/>
            <person name="Feldgarden M."/>
            <person name="Gevers D."/>
            <person name="Martens E."/>
            <person name="Sakamoto M."/>
            <person name="Benno Y."/>
            <person name="Song Y."/>
            <person name="Liu C."/>
            <person name="Lee J."/>
            <person name="Bolanos M."/>
            <person name="Vaisanen M.L."/>
            <person name="Finegold S.M."/>
            <person name="Walker B."/>
            <person name="Young S."/>
            <person name="Zeng Q."/>
            <person name="Gargeya S."/>
            <person name="Fitzgerald M."/>
            <person name="Haas B."/>
            <person name="Abouelleil A."/>
            <person name="Allen A.W."/>
            <person name="Alvarado L."/>
            <person name="Arachchi H.M."/>
            <person name="Berlin A.M."/>
            <person name="Chapman S.B."/>
            <person name="Gainer-Dewar J."/>
            <person name="Goldberg J."/>
            <person name="Griggs A."/>
            <person name="Gujja S."/>
            <person name="Hansen M."/>
            <person name="Howarth C."/>
            <person name="Imamovic A."/>
            <person name="Ireland A."/>
            <person name="Larimer J."/>
            <person name="McCowan C."/>
            <person name="Murphy C."/>
            <person name="Pearson M."/>
            <person name="Poon T.W."/>
            <person name="Priest M."/>
            <person name="Roberts A."/>
            <person name="Saif S."/>
            <person name="Shea T."/>
            <person name="Sisk P."/>
            <person name="Sykes S."/>
            <person name="Wortman J."/>
            <person name="Nusbaum C."/>
            <person name="Birren B."/>
        </authorList>
    </citation>
    <scope>NUCLEOTIDE SEQUENCE [LARGE SCALE GENOMIC DNA]</scope>
    <source>
        <strain evidence="3 4">DSM 19448</strain>
    </source>
</reference>
<proteinExistence type="predicted"/>
<protein>
    <recommendedName>
        <fullName evidence="2">Putative beta-lactamase-inhibitor-like PepSY-like domain-containing protein</fullName>
    </recommendedName>
</protein>
<dbReference type="PROSITE" id="PS51257">
    <property type="entry name" value="PROKAR_LIPOPROTEIN"/>
    <property type="match status" value="1"/>
</dbReference>
<feature type="signal peptide" evidence="1">
    <location>
        <begin position="1"/>
        <end position="19"/>
    </location>
</feature>
<dbReference type="PATRIC" id="fig|927665.4.peg.334"/>
<dbReference type="Pfam" id="PF11396">
    <property type="entry name" value="PepSY_like"/>
    <property type="match status" value="2"/>
</dbReference>
<evidence type="ECO:0000256" key="1">
    <source>
        <dbReference type="SAM" id="SignalP"/>
    </source>
</evidence>
<evidence type="ECO:0000313" key="3">
    <source>
        <dbReference type="EMBL" id="KKB60058.1"/>
    </source>
</evidence>
<comment type="caution">
    <text evidence="3">The sequence shown here is derived from an EMBL/GenBank/DDBJ whole genome shotgun (WGS) entry which is preliminary data.</text>
</comment>
<organism evidence="3 4">
    <name type="scientific">Parabacteroides goldsteinii DSM 19448 = WAL 12034</name>
    <dbReference type="NCBI Taxonomy" id="927665"/>
    <lineage>
        <taxon>Bacteria</taxon>
        <taxon>Pseudomonadati</taxon>
        <taxon>Bacteroidota</taxon>
        <taxon>Bacteroidia</taxon>
        <taxon>Bacteroidales</taxon>
        <taxon>Tannerellaceae</taxon>
        <taxon>Parabacteroides</taxon>
    </lineage>
</organism>
<feature type="chain" id="PRO_5002490441" description="Putative beta-lactamase-inhibitor-like PepSY-like domain-containing protein" evidence="1">
    <location>
        <begin position="20"/>
        <end position="149"/>
    </location>
</feature>
<dbReference type="Gene3D" id="3.10.450.360">
    <property type="match status" value="1"/>
</dbReference>
<evidence type="ECO:0000313" key="4">
    <source>
        <dbReference type="Proteomes" id="UP000033047"/>
    </source>
</evidence>
<sequence>MKEKLSVLAILVCCISLLAGCNNHQKKVNQTVEVPQVFRNFISTKYPQATILKLDKEKSGTEIDIKDKGIHKEVSFNEKNEWISTQWDTRLEDVPVVVTDELASSAYNQYKVLEVDAIEKPAGMFYVFELKQDNNEVKLTFDSEGQLIE</sequence>
<accession>A0A0F5JQM2</accession>
<dbReference type="EMBL" id="AQHV01000001">
    <property type="protein sequence ID" value="KKB60058.1"/>
    <property type="molecule type" value="Genomic_DNA"/>
</dbReference>
<gene>
    <name evidence="3" type="ORF">HMPREF1535_00333</name>
</gene>
<dbReference type="AlphaFoldDB" id="A0A0F5JQM2"/>